<dbReference type="EMBL" id="CP026100">
    <property type="protein sequence ID" value="AYV48598.1"/>
    <property type="molecule type" value="Genomic_DNA"/>
</dbReference>
<proteinExistence type="predicted"/>
<evidence type="ECO:0000313" key="2">
    <source>
        <dbReference type="EMBL" id="AYV48598.1"/>
    </source>
</evidence>
<dbReference type="Proteomes" id="UP000234483">
    <property type="component" value="Unassembled WGS sequence"/>
</dbReference>
<reference evidence="2 5" key="2">
    <citation type="submission" date="2018-01" db="EMBL/GenBank/DDBJ databases">
        <title>Complete genome sequence of Caulobacter flavus RHGG3.</title>
        <authorList>
            <person name="Yang E."/>
        </authorList>
    </citation>
    <scope>NUCLEOTIDE SEQUENCE [LARGE SCALE GENOMIC DNA]</scope>
    <source>
        <strain evidence="2 5">RHGG3</strain>
    </source>
</reference>
<evidence type="ECO:0000313" key="5">
    <source>
        <dbReference type="Proteomes" id="UP000281192"/>
    </source>
</evidence>
<evidence type="ECO:0000313" key="4">
    <source>
        <dbReference type="Proteomes" id="UP000234483"/>
    </source>
</evidence>
<dbReference type="OrthoDB" id="7191833at2"/>
<dbReference type="EMBL" id="PJRQ01000041">
    <property type="protein sequence ID" value="PLR08686.1"/>
    <property type="molecule type" value="Genomic_DNA"/>
</dbReference>
<evidence type="ECO:0000256" key="1">
    <source>
        <dbReference type="SAM" id="Coils"/>
    </source>
</evidence>
<gene>
    <name evidence="2" type="ORF">C1707_21340</name>
    <name evidence="3" type="ORF">CFHF_19725</name>
</gene>
<keyword evidence="5" id="KW-1185">Reference proteome</keyword>
<dbReference type="RefSeq" id="WP_101714642.1">
    <property type="nucleotide sequence ID" value="NZ_CP026100.1"/>
</dbReference>
<accession>A0A2N5CP22</accession>
<feature type="coiled-coil region" evidence="1">
    <location>
        <begin position="5"/>
        <end position="39"/>
    </location>
</feature>
<evidence type="ECO:0000313" key="3">
    <source>
        <dbReference type="EMBL" id="PLR08686.1"/>
    </source>
</evidence>
<organism evidence="3 4">
    <name type="scientific">Caulobacter flavus</name>
    <dbReference type="NCBI Taxonomy" id="1679497"/>
    <lineage>
        <taxon>Bacteria</taxon>
        <taxon>Pseudomonadati</taxon>
        <taxon>Pseudomonadota</taxon>
        <taxon>Alphaproteobacteria</taxon>
        <taxon>Caulobacterales</taxon>
        <taxon>Caulobacteraceae</taxon>
        <taxon>Caulobacter</taxon>
    </lineage>
</organism>
<dbReference type="Proteomes" id="UP000281192">
    <property type="component" value="Chromosome"/>
</dbReference>
<name>A0A2N5CP22_9CAUL</name>
<keyword evidence="1" id="KW-0175">Coiled coil</keyword>
<protein>
    <submittedName>
        <fullName evidence="3">Uncharacterized protein</fullName>
    </submittedName>
</protein>
<sequence length="60" mass="7064">MSEDLLRLRNECDQLRQRCDELQRQLNDLTSQVGGLTDELGRRFSDETFNASRPSRHREA</sequence>
<reference evidence="3 4" key="1">
    <citation type="submission" date="2017-12" db="EMBL/GenBank/DDBJ databases">
        <title>The genome sequence of Caulobacter flavus CGMCC1 15093.</title>
        <authorList>
            <person name="Gao J."/>
            <person name="Mao X."/>
            <person name="Sun J."/>
        </authorList>
    </citation>
    <scope>NUCLEOTIDE SEQUENCE [LARGE SCALE GENOMIC DNA]</scope>
    <source>
        <strain evidence="3 4">CGMCC1 15093</strain>
    </source>
</reference>
<dbReference type="KEGG" id="cfh:C1707_21340"/>
<dbReference type="AlphaFoldDB" id="A0A2N5CP22"/>